<dbReference type="Pfam" id="PF07998">
    <property type="entry name" value="Peptidase_M54"/>
    <property type="match status" value="1"/>
</dbReference>
<name>A0A4Y6PMV6_PERCE</name>
<dbReference type="PANTHER" id="PTHR15910:SF1">
    <property type="entry name" value="ARCHAEMETZINCIN-2"/>
    <property type="match status" value="1"/>
</dbReference>
<reference evidence="8 9" key="1">
    <citation type="submission" date="2019-06" db="EMBL/GenBank/DDBJ databases">
        <title>Persicimonas caeni gen. nov., sp. nov., a predatory bacterium isolated from solar saltern.</title>
        <authorList>
            <person name="Wang S."/>
        </authorList>
    </citation>
    <scope>NUCLEOTIDE SEQUENCE [LARGE SCALE GENOMIC DNA]</scope>
    <source>
        <strain evidence="8 9">YN101</strain>
    </source>
</reference>
<accession>A0A4Y6PMV6</accession>
<dbReference type="GO" id="GO:0006508">
    <property type="term" value="P:proteolysis"/>
    <property type="evidence" value="ECO:0007669"/>
    <property type="project" value="UniProtKB-KW"/>
</dbReference>
<dbReference type="OrthoDB" id="269208at2"/>
<evidence type="ECO:0000256" key="3">
    <source>
        <dbReference type="ARBA" id="ARBA00022723"/>
    </source>
</evidence>
<dbReference type="GO" id="GO:0046872">
    <property type="term" value="F:metal ion binding"/>
    <property type="evidence" value="ECO:0007669"/>
    <property type="project" value="UniProtKB-KW"/>
</dbReference>
<keyword evidence="6" id="KW-0482">Metalloprotease</keyword>
<accession>A0A5B8XYT0</accession>
<dbReference type="RefSeq" id="WP_141196056.1">
    <property type="nucleotide sequence ID" value="NZ_CP041186.1"/>
</dbReference>
<protein>
    <recommendedName>
        <fullName evidence="10">Zn-dependent protease</fullName>
    </recommendedName>
</protein>
<keyword evidence="2" id="KW-0645">Protease</keyword>
<dbReference type="EMBL" id="CP041186">
    <property type="protein sequence ID" value="QDG49559.1"/>
    <property type="molecule type" value="Genomic_DNA"/>
</dbReference>
<organism evidence="8 9">
    <name type="scientific">Persicimonas caeni</name>
    <dbReference type="NCBI Taxonomy" id="2292766"/>
    <lineage>
        <taxon>Bacteria</taxon>
        <taxon>Deltaproteobacteria</taxon>
        <taxon>Bradymonadales</taxon>
        <taxon>Bradymonadaceae</taxon>
        <taxon>Persicimonas</taxon>
    </lineage>
</organism>
<keyword evidence="4" id="KW-0378">Hydrolase</keyword>
<evidence type="ECO:0000256" key="4">
    <source>
        <dbReference type="ARBA" id="ARBA00022801"/>
    </source>
</evidence>
<keyword evidence="9" id="KW-1185">Reference proteome</keyword>
<evidence type="ECO:0000256" key="2">
    <source>
        <dbReference type="ARBA" id="ARBA00022670"/>
    </source>
</evidence>
<dbReference type="CDD" id="cd11375">
    <property type="entry name" value="Peptidase_M54"/>
    <property type="match status" value="1"/>
</dbReference>
<evidence type="ECO:0000313" key="9">
    <source>
        <dbReference type="Proteomes" id="UP000315995"/>
    </source>
</evidence>
<evidence type="ECO:0000313" key="8">
    <source>
        <dbReference type="EMBL" id="QDG49559.1"/>
    </source>
</evidence>
<proteinExistence type="predicted"/>
<keyword evidence="3" id="KW-0479">Metal-binding</keyword>
<evidence type="ECO:0000256" key="1">
    <source>
        <dbReference type="ARBA" id="ARBA00001947"/>
    </source>
</evidence>
<feature type="transmembrane region" description="Helical" evidence="7">
    <location>
        <begin position="16"/>
        <end position="37"/>
    </location>
</feature>
<dbReference type="AlphaFoldDB" id="A0A4Y6PMV6"/>
<sequence>MNEEAFLPWYTRRPKLLFGCFLVVFCAVNAWIFYYEYQFVQREAAERTAVAVDEARPEAVSFWENDGSFTLLGDAKPGEWRARFAEHKQSFEDWVEGPRQHPSEGRKTIYLQPIGSFEDSGLDLGKLAAFAEMYFRMPVAVRAPIDPAELEFRRRKNPHFGQEQWLTEDLLSELYDRLPDDAYAMLGLTMTDLWPGDRWNYVFGQATFSERVGVYSFGRYDPTSRLSHAAPYGLDRRKTMMLRAMKILTHETGHMFGIRHCLHYECNMNGTNSLRELDEQPLHLCPVDLRKLHAATGFDPAARYHDLAGFYERRGLHEQARFARRRSRLGQERSSR</sequence>
<keyword evidence="7" id="KW-1133">Transmembrane helix</keyword>
<evidence type="ECO:0000256" key="7">
    <source>
        <dbReference type="SAM" id="Phobius"/>
    </source>
</evidence>
<gene>
    <name evidence="8" type="ORF">FIV42_02035</name>
</gene>
<dbReference type="Proteomes" id="UP000315995">
    <property type="component" value="Chromosome"/>
</dbReference>
<keyword evidence="7" id="KW-0472">Membrane</keyword>
<dbReference type="GO" id="GO:0008237">
    <property type="term" value="F:metallopeptidase activity"/>
    <property type="evidence" value="ECO:0007669"/>
    <property type="project" value="UniProtKB-KW"/>
</dbReference>
<dbReference type="Gene3D" id="3.40.390.10">
    <property type="entry name" value="Collagenase (Catalytic Domain)"/>
    <property type="match status" value="1"/>
</dbReference>
<dbReference type="InterPro" id="IPR012962">
    <property type="entry name" value="Pept_M54_archaemetzincn"/>
</dbReference>
<comment type="cofactor">
    <cofactor evidence="1">
        <name>Zn(2+)</name>
        <dbReference type="ChEBI" id="CHEBI:29105"/>
    </cofactor>
</comment>
<dbReference type="InterPro" id="IPR024079">
    <property type="entry name" value="MetalloPept_cat_dom_sf"/>
</dbReference>
<dbReference type="SUPFAM" id="SSF55486">
    <property type="entry name" value="Metalloproteases ('zincins'), catalytic domain"/>
    <property type="match status" value="1"/>
</dbReference>
<dbReference type="PANTHER" id="PTHR15910">
    <property type="entry name" value="ARCHAEMETZINCIN"/>
    <property type="match status" value="1"/>
</dbReference>
<keyword evidence="7" id="KW-0812">Transmembrane</keyword>
<evidence type="ECO:0000256" key="6">
    <source>
        <dbReference type="ARBA" id="ARBA00023049"/>
    </source>
</evidence>
<evidence type="ECO:0008006" key="10">
    <source>
        <dbReference type="Google" id="ProtNLM"/>
    </source>
</evidence>
<evidence type="ECO:0000256" key="5">
    <source>
        <dbReference type="ARBA" id="ARBA00022833"/>
    </source>
</evidence>
<keyword evidence="5" id="KW-0862">Zinc</keyword>